<proteinExistence type="inferred from homology"/>
<evidence type="ECO:0000256" key="3">
    <source>
        <dbReference type="ARBA" id="ARBA00022741"/>
    </source>
</evidence>
<dbReference type="GO" id="GO:0005524">
    <property type="term" value="F:ATP binding"/>
    <property type="evidence" value="ECO:0007669"/>
    <property type="project" value="UniProtKB-KW"/>
</dbReference>
<dbReference type="NCBIfam" id="TIGR01217">
    <property type="entry name" value="ac_ac_CoA_syn"/>
    <property type="match status" value="1"/>
</dbReference>
<dbReference type="EMBL" id="CAJVPJ010000053">
    <property type="protein sequence ID" value="CAG8467443.1"/>
    <property type="molecule type" value="Genomic_DNA"/>
</dbReference>
<dbReference type="InterPro" id="IPR032387">
    <property type="entry name" value="ACAS_N"/>
</dbReference>
<keyword evidence="2" id="KW-0436">Ligase</keyword>
<evidence type="ECO:0000313" key="8">
    <source>
        <dbReference type="Proteomes" id="UP000789572"/>
    </source>
</evidence>
<comment type="similarity">
    <text evidence="1">Belongs to the ATP-dependent AMP-binding enzyme family.</text>
</comment>
<evidence type="ECO:0000256" key="4">
    <source>
        <dbReference type="ARBA" id="ARBA00022840"/>
    </source>
</evidence>
<evidence type="ECO:0000313" key="7">
    <source>
        <dbReference type="EMBL" id="CAG8467443.1"/>
    </source>
</evidence>
<comment type="caution">
    <text evidence="7">The sequence shown here is derived from an EMBL/GenBank/DDBJ whole genome shotgun (WGS) entry which is preliminary data.</text>
</comment>
<protein>
    <submittedName>
        <fullName evidence="7">6943_t:CDS:1</fullName>
    </submittedName>
</protein>
<sequence length="671" mass="75086">MSDSSIPLNPVELWRPKDISNTAMEDFRRTVNKTFNLKLGGVFPLEPCTNYEDLRKWSVDNIPEFWASVWNYTKIIHSVTYDQVLEPKPMEEIPGWFIGARLNFAENLLWCRDPNKVALISTGENRPHQTLSYLQLYNAVRLVASSLRKLGLQPGDRVAAYISNCPEAVIAMLAAASIGCIWASTSPDFGISGVLDRISQINPKVLFSVNAVVYNGRTHEHISKLKTVVEKLDEIGLQKVVVVPFVETASMDIQEIPGAMSWNELLSMADENEDLHFEQLPFDHPLFALFSSGTTGKPKCITHRAGGVLLQLKKEHMLHGGLTPDDVFFYYTTTGWMMWNWLVSGLSVGCTVILYDGSPFKPGLPTLWELADALRITVFGVSAKYIQSVEDAEYVPKAHHNLECIRMILSTGSPLKPESFDFVYEAIKKDVTLSSITGGTDICSLFAGYNVTLPVYRGEIQGRCLGMAVEAWVGQDKPVYGQSGDLVCTKPFPSMPIFFWNDPNNVKYRGTYFDNYASTWYHGDFVWINPKTGGVVVLGRSDSTLNPGGVRFGSAEIYNIVDTFKEIEDSLVIGQKMGDDERVVLFVKMAEGFYLKDELVARLKKQIREQLSPRHVPTVILAIKQIPYTINGKKVEVAVKRIISGQKVIPSGTLVNPESLDQFYNIPQLKL</sequence>
<dbReference type="Gene3D" id="3.30.300.30">
    <property type="match status" value="1"/>
</dbReference>
<dbReference type="GO" id="GO:0030729">
    <property type="term" value="F:acetoacetate-CoA ligase activity"/>
    <property type="evidence" value="ECO:0007669"/>
    <property type="project" value="InterPro"/>
</dbReference>
<dbReference type="Pfam" id="PF16177">
    <property type="entry name" value="ACAS_N"/>
    <property type="match status" value="1"/>
</dbReference>
<dbReference type="OrthoDB" id="10253869at2759"/>
<dbReference type="Gene3D" id="3.40.50.12780">
    <property type="entry name" value="N-terminal domain of ligase-like"/>
    <property type="match status" value="1"/>
</dbReference>
<dbReference type="PANTHER" id="PTHR42921">
    <property type="entry name" value="ACETOACETYL-COA SYNTHETASE"/>
    <property type="match status" value="1"/>
</dbReference>
<dbReference type="Proteomes" id="UP000789572">
    <property type="component" value="Unassembled WGS sequence"/>
</dbReference>
<keyword evidence="8" id="KW-1185">Reference proteome</keyword>
<dbReference type="NCBIfam" id="NF002937">
    <property type="entry name" value="PRK03584.1"/>
    <property type="match status" value="1"/>
</dbReference>
<evidence type="ECO:0000259" key="5">
    <source>
        <dbReference type="Pfam" id="PF00501"/>
    </source>
</evidence>
<accession>A0A9N8Z5M7</accession>
<feature type="domain" description="Acetyl-coenzyme A synthetase N-terminal" evidence="6">
    <location>
        <begin position="51"/>
        <end position="107"/>
    </location>
</feature>
<dbReference type="InterPro" id="IPR005914">
    <property type="entry name" value="Acac_CoA_synth"/>
</dbReference>
<gene>
    <name evidence="7" type="ORF">POCULU_LOCUS868</name>
</gene>
<dbReference type="GO" id="GO:0006629">
    <property type="term" value="P:lipid metabolic process"/>
    <property type="evidence" value="ECO:0007669"/>
    <property type="project" value="InterPro"/>
</dbReference>
<name>A0A9N8Z5M7_9GLOM</name>
<dbReference type="SUPFAM" id="SSF56801">
    <property type="entry name" value="Acetyl-CoA synthetase-like"/>
    <property type="match status" value="1"/>
</dbReference>
<evidence type="ECO:0000256" key="2">
    <source>
        <dbReference type="ARBA" id="ARBA00022598"/>
    </source>
</evidence>
<reference evidence="7" key="1">
    <citation type="submission" date="2021-06" db="EMBL/GenBank/DDBJ databases">
        <authorList>
            <person name="Kallberg Y."/>
            <person name="Tangrot J."/>
            <person name="Rosling A."/>
        </authorList>
    </citation>
    <scope>NUCLEOTIDE SEQUENCE</scope>
    <source>
        <strain evidence="7">IA702</strain>
    </source>
</reference>
<keyword evidence="4" id="KW-0067">ATP-binding</keyword>
<dbReference type="Pfam" id="PF00501">
    <property type="entry name" value="AMP-binding"/>
    <property type="match status" value="1"/>
</dbReference>
<dbReference type="InterPro" id="IPR045851">
    <property type="entry name" value="AMP-bd_C_sf"/>
</dbReference>
<evidence type="ECO:0000259" key="6">
    <source>
        <dbReference type="Pfam" id="PF16177"/>
    </source>
</evidence>
<evidence type="ECO:0000256" key="1">
    <source>
        <dbReference type="ARBA" id="ARBA00006432"/>
    </source>
</evidence>
<dbReference type="CDD" id="cd05943">
    <property type="entry name" value="AACS"/>
    <property type="match status" value="1"/>
</dbReference>
<dbReference type="PANTHER" id="PTHR42921:SF1">
    <property type="entry name" value="ACETOACETYL-COA SYNTHETASE"/>
    <property type="match status" value="1"/>
</dbReference>
<feature type="domain" description="AMP-dependent synthetase/ligase" evidence="5">
    <location>
        <begin position="112"/>
        <end position="452"/>
    </location>
</feature>
<dbReference type="AlphaFoldDB" id="A0A9N8Z5M7"/>
<dbReference type="InterPro" id="IPR042099">
    <property type="entry name" value="ANL_N_sf"/>
</dbReference>
<dbReference type="InterPro" id="IPR000873">
    <property type="entry name" value="AMP-dep_synth/lig_dom"/>
</dbReference>
<organism evidence="7 8">
    <name type="scientific">Paraglomus occultum</name>
    <dbReference type="NCBI Taxonomy" id="144539"/>
    <lineage>
        <taxon>Eukaryota</taxon>
        <taxon>Fungi</taxon>
        <taxon>Fungi incertae sedis</taxon>
        <taxon>Mucoromycota</taxon>
        <taxon>Glomeromycotina</taxon>
        <taxon>Glomeromycetes</taxon>
        <taxon>Paraglomerales</taxon>
        <taxon>Paraglomeraceae</taxon>
        <taxon>Paraglomus</taxon>
    </lineage>
</organism>
<keyword evidence="3" id="KW-0547">Nucleotide-binding</keyword>